<evidence type="ECO:0000256" key="1">
    <source>
        <dbReference type="ARBA" id="ARBA00007118"/>
    </source>
</evidence>
<dbReference type="InterPro" id="IPR033878">
    <property type="entry name" value="NfsB-like"/>
</dbReference>
<organism evidence="5 6">
    <name type="scientific">Pedobacter psychrophilus</name>
    <dbReference type="NCBI Taxonomy" id="1826909"/>
    <lineage>
        <taxon>Bacteria</taxon>
        <taxon>Pseudomonadati</taxon>
        <taxon>Bacteroidota</taxon>
        <taxon>Sphingobacteriia</taxon>
        <taxon>Sphingobacteriales</taxon>
        <taxon>Sphingobacteriaceae</taxon>
        <taxon>Pedobacter</taxon>
    </lineage>
</organism>
<evidence type="ECO:0000256" key="3">
    <source>
        <dbReference type="ARBA" id="ARBA00023002"/>
    </source>
</evidence>
<accession>A0A179DDJ9</accession>
<dbReference type="RefSeq" id="WP_068823034.1">
    <property type="nucleotide sequence ID" value="NZ_LWHJ01000029.1"/>
</dbReference>
<dbReference type="AlphaFoldDB" id="A0A179DDJ9"/>
<dbReference type="CDD" id="cd02149">
    <property type="entry name" value="NfsB-like"/>
    <property type="match status" value="1"/>
</dbReference>
<name>A0A179DDJ9_9SPHI</name>
<proteinExistence type="inferred from homology"/>
<keyword evidence="6" id="KW-1185">Reference proteome</keyword>
<dbReference type="Pfam" id="PF00881">
    <property type="entry name" value="Nitroreductase"/>
    <property type="match status" value="1"/>
</dbReference>
<evidence type="ECO:0000256" key="2">
    <source>
        <dbReference type="ARBA" id="ARBA00022857"/>
    </source>
</evidence>
<sequence>MENNKEIISALNWRYATKGFDTSKKLSEGQLNLLLDAVQLAPSSYGLQPYQIIVVTNQEIKEKLKAAAYGQPQLTDASHVFVFAINKNYTTQHVDDYANNIAATRNIEVSDIQGFVDTMKGTVESRTQEELAVWNAKQAYIALGILLETAALAEIDACPMEGFNNAQFDEILGLADKNLTSVVIAPTGFRSADDAYQHFAKVRKSKEDLFIHI</sequence>
<dbReference type="InterPro" id="IPR029479">
    <property type="entry name" value="Nitroreductase"/>
</dbReference>
<evidence type="ECO:0000313" key="5">
    <source>
        <dbReference type="EMBL" id="OAQ38882.1"/>
    </source>
</evidence>
<dbReference type="SUPFAM" id="SSF55469">
    <property type="entry name" value="FMN-dependent nitroreductase-like"/>
    <property type="match status" value="1"/>
</dbReference>
<evidence type="ECO:0000259" key="4">
    <source>
        <dbReference type="Pfam" id="PF00881"/>
    </source>
</evidence>
<gene>
    <name evidence="5" type="ORF">A5893_12640</name>
</gene>
<keyword evidence="2" id="KW-0521">NADP</keyword>
<dbReference type="Gene3D" id="3.40.109.10">
    <property type="entry name" value="NADH Oxidase"/>
    <property type="match status" value="1"/>
</dbReference>
<feature type="domain" description="Nitroreductase" evidence="4">
    <location>
        <begin position="12"/>
        <end position="183"/>
    </location>
</feature>
<protein>
    <submittedName>
        <fullName evidence="5">NAD(P)H-dependent oxidoreductase</fullName>
    </submittedName>
</protein>
<dbReference type="Proteomes" id="UP000078459">
    <property type="component" value="Unassembled WGS sequence"/>
</dbReference>
<reference evidence="5 6" key="1">
    <citation type="submission" date="2016-04" db="EMBL/GenBank/DDBJ databases">
        <authorList>
            <person name="Evans L.H."/>
            <person name="Alamgir A."/>
            <person name="Owens N."/>
            <person name="Weber N.D."/>
            <person name="Virtaneva K."/>
            <person name="Barbian K."/>
            <person name="Babar A."/>
            <person name="Rosenke K."/>
        </authorList>
    </citation>
    <scope>NUCLEOTIDE SEQUENCE [LARGE SCALE GENOMIC DNA]</scope>
    <source>
        <strain evidence="5 6">CCM 8644</strain>
    </source>
</reference>
<reference evidence="5 6" key="2">
    <citation type="submission" date="2016-06" db="EMBL/GenBank/DDBJ databases">
        <title>Pedobacter psychrophilus sp. nov., isolated from Antarctic fragmentary rock.</title>
        <authorList>
            <person name="Svec P."/>
        </authorList>
    </citation>
    <scope>NUCLEOTIDE SEQUENCE [LARGE SCALE GENOMIC DNA]</scope>
    <source>
        <strain evidence="5 6">CCM 8644</strain>
    </source>
</reference>
<dbReference type="PANTHER" id="PTHR43673">
    <property type="entry name" value="NAD(P)H NITROREDUCTASE YDGI-RELATED"/>
    <property type="match status" value="1"/>
</dbReference>
<dbReference type="GO" id="GO:0016491">
    <property type="term" value="F:oxidoreductase activity"/>
    <property type="evidence" value="ECO:0007669"/>
    <property type="project" value="UniProtKB-KW"/>
</dbReference>
<evidence type="ECO:0000313" key="6">
    <source>
        <dbReference type="Proteomes" id="UP000078459"/>
    </source>
</evidence>
<dbReference type="STRING" id="1826909.A5893_12640"/>
<dbReference type="InterPro" id="IPR000415">
    <property type="entry name" value="Nitroreductase-like"/>
</dbReference>
<comment type="caution">
    <text evidence="5">The sequence shown here is derived from an EMBL/GenBank/DDBJ whole genome shotgun (WGS) entry which is preliminary data.</text>
</comment>
<dbReference type="PANTHER" id="PTHR43673:SF10">
    <property type="entry name" value="NADH DEHYDROGENASE_NAD(P)H NITROREDUCTASE XCC3605-RELATED"/>
    <property type="match status" value="1"/>
</dbReference>
<dbReference type="EMBL" id="LWHJ01000029">
    <property type="protein sequence ID" value="OAQ38882.1"/>
    <property type="molecule type" value="Genomic_DNA"/>
</dbReference>
<dbReference type="OrthoDB" id="9809288at2"/>
<comment type="similarity">
    <text evidence="1">Belongs to the nitroreductase family.</text>
</comment>
<keyword evidence="3" id="KW-0560">Oxidoreductase</keyword>